<evidence type="ECO:0000313" key="3">
    <source>
        <dbReference type="Proteomes" id="UP000189940"/>
    </source>
</evidence>
<dbReference type="Pfam" id="PF13560">
    <property type="entry name" value="HTH_31"/>
    <property type="match status" value="1"/>
</dbReference>
<dbReference type="EMBL" id="MWPQ01000079">
    <property type="protein sequence ID" value="OPH81282.1"/>
    <property type="molecule type" value="Genomic_DNA"/>
</dbReference>
<keyword evidence="3" id="KW-1185">Reference proteome</keyword>
<organism evidence="2 3">
    <name type="scientific">Nitrobacter vulgaris</name>
    <dbReference type="NCBI Taxonomy" id="29421"/>
    <lineage>
        <taxon>Bacteria</taxon>
        <taxon>Pseudomonadati</taxon>
        <taxon>Pseudomonadota</taxon>
        <taxon>Alphaproteobacteria</taxon>
        <taxon>Hyphomicrobiales</taxon>
        <taxon>Nitrobacteraceae</taxon>
        <taxon>Nitrobacter</taxon>
    </lineage>
</organism>
<proteinExistence type="predicted"/>
<evidence type="ECO:0000313" key="2">
    <source>
        <dbReference type="EMBL" id="OPH81282.1"/>
    </source>
</evidence>
<dbReference type="Proteomes" id="UP000189940">
    <property type="component" value="Unassembled WGS sequence"/>
</dbReference>
<feature type="domain" description="HTH cro/C1-type" evidence="1">
    <location>
        <begin position="24"/>
        <end position="78"/>
    </location>
</feature>
<comment type="caution">
    <text evidence="2">The sequence shown here is derived from an EMBL/GenBank/DDBJ whole genome shotgun (WGS) entry which is preliminary data.</text>
</comment>
<dbReference type="PROSITE" id="PS50943">
    <property type="entry name" value="HTH_CROC1"/>
    <property type="match status" value="1"/>
</dbReference>
<name>A0A1V4HUI8_NITVU</name>
<dbReference type="AlphaFoldDB" id="A0A1V4HUI8"/>
<dbReference type="Gene3D" id="1.10.260.40">
    <property type="entry name" value="lambda repressor-like DNA-binding domains"/>
    <property type="match status" value="1"/>
</dbReference>
<reference evidence="2 3" key="1">
    <citation type="submission" date="2017-02" db="EMBL/GenBank/DDBJ databases">
        <title>Genome sequence of the nitrite-oxidizing bacterium Nitrobacter vulgaris strain Ab1.</title>
        <authorList>
            <person name="Mellbye B.L."/>
            <person name="Davis E.W."/>
            <person name="Spieck E."/>
            <person name="Chang J.H."/>
            <person name="Bottomley P.J."/>
            <person name="Sayavedra-Soto L.A."/>
        </authorList>
    </citation>
    <scope>NUCLEOTIDE SEQUENCE [LARGE SCALE GENOMIC DNA]</scope>
    <source>
        <strain evidence="2 3">Ab1</strain>
    </source>
</reference>
<dbReference type="InterPro" id="IPR001387">
    <property type="entry name" value="Cro/C1-type_HTH"/>
</dbReference>
<evidence type="ECO:0000259" key="1">
    <source>
        <dbReference type="PROSITE" id="PS50943"/>
    </source>
</evidence>
<dbReference type="InterPro" id="IPR010982">
    <property type="entry name" value="Lambda_DNA-bd_dom_sf"/>
</dbReference>
<dbReference type="CDD" id="cd00093">
    <property type="entry name" value="HTH_XRE"/>
    <property type="match status" value="1"/>
</dbReference>
<gene>
    <name evidence="2" type="ORF">B2M20_18590</name>
</gene>
<sequence>MTASARGIGKTVHFSDQATFCALMVAARKHAGLTQHELARRLKRPQSFVAKYEGGERRIDVIEFVTIVRAIGADPIKLLRDLMAGKPPAKPRRASAK</sequence>
<protein>
    <submittedName>
        <fullName evidence="2">Transcriptional regulator</fullName>
    </submittedName>
</protein>
<dbReference type="GO" id="GO:0003677">
    <property type="term" value="F:DNA binding"/>
    <property type="evidence" value="ECO:0007669"/>
    <property type="project" value="InterPro"/>
</dbReference>
<accession>A0A1V4HUI8</accession>
<dbReference type="STRING" id="29421.B2M20_18590"/>
<dbReference type="SMART" id="SM00530">
    <property type="entry name" value="HTH_XRE"/>
    <property type="match status" value="1"/>
</dbReference>
<dbReference type="RefSeq" id="WP_079448496.1">
    <property type="nucleotide sequence ID" value="NZ_MWPQ01000079.1"/>
</dbReference>
<dbReference type="SUPFAM" id="SSF47413">
    <property type="entry name" value="lambda repressor-like DNA-binding domains"/>
    <property type="match status" value="1"/>
</dbReference>